<comment type="caution">
    <text evidence="4">The sequence shown here is derived from an EMBL/GenBank/DDBJ whole genome shotgun (WGS) entry which is preliminary data.</text>
</comment>
<evidence type="ECO:0000259" key="3">
    <source>
        <dbReference type="Pfam" id="PF07992"/>
    </source>
</evidence>
<feature type="domain" description="FAD/NAD(P)-binding" evidence="3">
    <location>
        <begin position="472"/>
        <end position="584"/>
    </location>
</feature>
<dbReference type="SUPFAM" id="SSF51905">
    <property type="entry name" value="FAD/NAD(P)-binding domain"/>
    <property type="match status" value="1"/>
</dbReference>
<dbReference type="InterPro" id="IPR036188">
    <property type="entry name" value="FAD/NAD-bd_sf"/>
</dbReference>
<protein>
    <submittedName>
        <fullName evidence="4">D-amino acid oxidase</fullName>
    </submittedName>
</protein>
<feature type="domain" description="FAD dependent oxidoreductase" evidence="2">
    <location>
        <begin position="31"/>
        <end position="371"/>
    </location>
</feature>
<evidence type="ECO:0000256" key="1">
    <source>
        <dbReference type="ARBA" id="ARBA00023002"/>
    </source>
</evidence>
<dbReference type="EMBL" id="BAVB01000242">
    <property type="protein sequence ID" value="GAE50186.1"/>
    <property type="molecule type" value="Genomic_DNA"/>
</dbReference>
<dbReference type="PANTHER" id="PTHR13847">
    <property type="entry name" value="SARCOSINE DEHYDROGENASE-RELATED"/>
    <property type="match status" value="1"/>
</dbReference>
<gene>
    <name evidence="4" type="ORF">XPU_1718</name>
</gene>
<evidence type="ECO:0000313" key="4">
    <source>
        <dbReference type="EMBL" id="GAE50186.1"/>
    </source>
</evidence>
<dbReference type="Gene3D" id="3.30.9.10">
    <property type="entry name" value="D-Amino Acid Oxidase, subunit A, domain 2"/>
    <property type="match status" value="1"/>
</dbReference>
<evidence type="ECO:0000313" key="5">
    <source>
        <dbReference type="Proteomes" id="UP000019143"/>
    </source>
</evidence>
<dbReference type="Pfam" id="PF07992">
    <property type="entry name" value="Pyr_redox_2"/>
    <property type="match status" value="1"/>
</dbReference>
<sequence>MDAVRPASEGVGSAPAADAAPSAASTRRSYDLIVVGAGIVGAACAEAAACEGLRVAIVEPGPIGGGSTAAAMGHLVAMDDDPAELALSAYSLRLWERFAQLSEAEFSRCGTLWVARDARELAAVPAKIARLAAAGLHADAIDAGQLYALEPQLVAGLAGGMRVPDEAVVYPPRVARHLVSLACKAGAQLFAGRKVEQLQAHGVRLDDGQLLAGPVLVASGVALPQLLPELALRPRKGHLVITDRHPGLIRHQLLELGYADSAHGADATSVAFNVQPRPTGQILIGSSRQFGEHDRALSLPVLQQMLQRASAYLPVLRELQAIRVWTGLRPATPDGRPYLGAVPGRRDVWVAAGHEGLGVTTALGSARVIVDSLLGRTRAIDPARTLRRRCGCTWMRKWSRCRPAPAWPLRWRWRRCSSGSRAAASRARRCAAWACVSNAGCASTASVSNAPAWWVRATACRYAPMAERVQHFDVLVIGAGPAGLAAAQAAASHGVRVGVVDLQPRAGGQVWRNDVRHGAPADARALLRQVQGAASITLLTQTQILLAQPGWLLADGPHGSLQLHYAALVLATGARELLLPFPGWTLPGVTGAARRRRWQNRAGRWPASAWSSPAAARCCWPVRPPCNGMARRCSASTNRPLKLRCGSSHCSCGAGRARRRRRWRCACNCARWPIAPAALSLPHTATRNCAKSRSKGGPAARVLPATSWRLAMAWCRTPSSHSCSVAGWTRTARINRCMWTHCCAPACGRSLQRARPAASADAIAR</sequence>
<dbReference type="GO" id="GO:0005737">
    <property type="term" value="C:cytoplasm"/>
    <property type="evidence" value="ECO:0007669"/>
    <property type="project" value="TreeGrafter"/>
</dbReference>
<reference evidence="4 5" key="1">
    <citation type="submission" date="2014-01" db="EMBL/GenBank/DDBJ databases">
        <title>Genome sequence and analysis of Xanthomonas arboricola pv. pruni.</title>
        <authorList>
            <person name="Fujikawa T."/>
            <person name="Nakazono-Nagaoka E."/>
        </authorList>
    </citation>
    <scope>NUCLEOTIDE SEQUENCE [LARGE SCALE GENOMIC DNA]</scope>
    <source>
        <strain evidence="5">MAFF 311562</strain>
    </source>
</reference>
<name>W4S0W5_9XANT</name>
<proteinExistence type="predicted"/>
<dbReference type="SUPFAM" id="SSF54373">
    <property type="entry name" value="FAD-linked reductases, C-terminal domain"/>
    <property type="match status" value="1"/>
</dbReference>
<dbReference type="GO" id="GO:0016491">
    <property type="term" value="F:oxidoreductase activity"/>
    <property type="evidence" value="ECO:0007669"/>
    <property type="project" value="UniProtKB-KW"/>
</dbReference>
<dbReference type="AlphaFoldDB" id="W4S0W5"/>
<organism evidence="4 5">
    <name type="scientific">Xanthomonas arboricola pv. pruni str. MAFF 311562</name>
    <dbReference type="NCBI Taxonomy" id="1414836"/>
    <lineage>
        <taxon>Bacteria</taxon>
        <taxon>Pseudomonadati</taxon>
        <taxon>Pseudomonadota</taxon>
        <taxon>Gammaproteobacteria</taxon>
        <taxon>Lysobacterales</taxon>
        <taxon>Lysobacteraceae</taxon>
        <taxon>Xanthomonas</taxon>
    </lineage>
</organism>
<keyword evidence="1" id="KW-0560">Oxidoreductase</keyword>
<dbReference type="PRINTS" id="PR00469">
    <property type="entry name" value="PNDRDTASEII"/>
</dbReference>
<dbReference type="InterPro" id="IPR006076">
    <property type="entry name" value="FAD-dep_OxRdtase"/>
</dbReference>
<dbReference type="Pfam" id="PF01266">
    <property type="entry name" value="DAO"/>
    <property type="match status" value="1"/>
</dbReference>
<dbReference type="PRINTS" id="PR00368">
    <property type="entry name" value="FADPNR"/>
</dbReference>
<dbReference type="InterPro" id="IPR023753">
    <property type="entry name" value="FAD/NAD-binding_dom"/>
</dbReference>
<dbReference type="PANTHER" id="PTHR13847:SF287">
    <property type="entry name" value="FAD-DEPENDENT OXIDOREDUCTASE DOMAIN-CONTAINING PROTEIN 1"/>
    <property type="match status" value="1"/>
</dbReference>
<dbReference type="SUPFAM" id="SSF51971">
    <property type="entry name" value="Nucleotide-binding domain"/>
    <property type="match status" value="1"/>
</dbReference>
<evidence type="ECO:0000259" key="2">
    <source>
        <dbReference type="Pfam" id="PF01266"/>
    </source>
</evidence>
<dbReference type="Gene3D" id="3.50.50.60">
    <property type="entry name" value="FAD/NAD(P)-binding domain"/>
    <property type="match status" value="2"/>
</dbReference>
<accession>W4S0W5</accession>
<dbReference type="Proteomes" id="UP000019143">
    <property type="component" value="Unassembled WGS sequence"/>
</dbReference>